<evidence type="ECO:0000259" key="3">
    <source>
        <dbReference type="PROSITE" id="PS50887"/>
    </source>
</evidence>
<dbReference type="SUPFAM" id="SSF141868">
    <property type="entry name" value="EAL domain-like"/>
    <property type="match status" value="1"/>
</dbReference>
<evidence type="ECO:0000256" key="1">
    <source>
        <dbReference type="SAM" id="Phobius"/>
    </source>
</evidence>
<dbReference type="Proteomes" id="UP000619118">
    <property type="component" value="Unassembled WGS sequence"/>
</dbReference>
<gene>
    <name evidence="4" type="ORF">GCM10009411_29480</name>
</gene>
<keyword evidence="1" id="KW-1133">Transmembrane helix</keyword>
<dbReference type="CDD" id="cd01949">
    <property type="entry name" value="GGDEF"/>
    <property type="match status" value="1"/>
</dbReference>
<dbReference type="InterPro" id="IPR035919">
    <property type="entry name" value="EAL_sf"/>
</dbReference>
<dbReference type="InterPro" id="IPR043128">
    <property type="entry name" value="Rev_trsase/Diguanyl_cyclase"/>
</dbReference>
<keyword evidence="1" id="KW-0812">Transmembrane</keyword>
<evidence type="ECO:0000259" key="2">
    <source>
        <dbReference type="PROSITE" id="PS50883"/>
    </source>
</evidence>
<dbReference type="NCBIfam" id="TIGR00254">
    <property type="entry name" value="GGDEF"/>
    <property type="match status" value="1"/>
</dbReference>
<feature type="domain" description="GGDEF" evidence="3">
    <location>
        <begin position="121"/>
        <end position="249"/>
    </location>
</feature>
<organism evidence="4 5">
    <name type="scientific">Shewanella litoralis</name>
    <dbReference type="NCBI Taxonomy" id="2282700"/>
    <lineage>
        <taxon>Bacteria</taxon>
        <taxon>Pseudomonadati</taxon>
        <taxon>Pseudomonadota</taxon>
        <taxon>Gammaproteobacteria</taxon>
        <taxon>Alteromonadales</taxon>
        <taxon>Shewanellaceae</taxon>
        <taxon>Shewanella</taxon>
    </lineage>
</organism>
<dbReference type="Gene3D" id="3.30.70.270">
    <property type="match status" value="1"/>
</dbReference>
<comment type="caution">
    <text evidence="4">The sequence shown here is derived from an EMBL/GenBank/DDBJ whole genome shotgun (WGS) entry which is preliminary data.</text>
</comment>
<dbReference type="Gene3D" id="3.20.20.450">
    <property type="entry name" value="EAL domain"/>
    <property type="match status" value="1"/>
</dbReference>
<dbReference type="Pfam" id="PF00990">
    <property type="entry name" value="GGDEF"/>
    <property type="match status" value="1"/>
</dbReference>
<dbReference type="SMART" id="SM00267">
    <property type="entry name" value="GGDEF"/>
    <property type="match status" value="1"/>
</dbReference>
<dbReference type="InterPro" id="IPR029787">
    <property type="entry name" value="Nucleotide_cyclase"/>
</dbReference>
<dbReference type="PANTHER" id="PTHR33121">
    <property type="entry name" value="CYCLIC DI-GMP PHOSPHODIESTERASE PDEF"/>
    <property type="match status" value="1"/>
</dbReference>
<feature type="transmembrane region" description="Helical" evidence="1">
    <location>
        <begin position="26"/>
        <end position="46"/>
    </location>
</feature>
<name>A0ABQ2REE0_9GAMM</name>
<dbReference type="Pfam" id="PF00563">
    <property type="entry name" value="EAL"/>
    <property type="match status" value="1"/>
</dbReference>
<dbReference type="SUPFAM" id="SSF55073">
    <property type="entry name" value="Nucleotide cyclase"/>
    <property type="match status" value="1"/>
</dbReference>
<dbReference type="InterPro" id="IPR001633">
    <property type="entry name" value="EAL_dom"/>
</dbReference>
<dbReference type="SMART" id="SM00052">
    <property type="entry name" value="EAL"/>
    <property type="match status" value="1"/>
</dbReference>
<dbReference type="InterPro" id="IPR000160">
    <property type="entry name" value="GGDEF_dom"/>
</dbReference>
<keyword evidence="5" id="KW-1185">Reference proteome</keyword>
<dbReference type="CDD" id="cd01948">
    <property type="entry name" value="EAL"/>
    <property type="match status" value="1"/>
</dbReference>
<feature type="domain" description="EAL" evidence="2">
    <location>
        <begin position="258"/>
        <end position="511"/>
    </location>
</feature>
<accession>A0ABQ2REE0</accession>
<sequence>MAWRYNPLAYNDEVALINETFQMNNLLTLIAFIAVILIGIIGVIHWRQQRALRQLTQALALQILNQDTFTLDTSSSSLKPLIIALKNFHQSSLFSTERDKLTGLTNRVGFKRKMLAKMPVSQGMLVLVDIKQFRFVNDLFGFLFGDKLLKAFAKRIENIDNKPQFIARMNGNEFLLFFPKALTLPQLTQLKQDLQLPFEIEQQPISIKMQLGVLSLSEHHADVSLMLRRLDLALKKAKTLKQPIAFYDQDDDKAQYRELLIINGLPKGLKQNQLYMVFQPKLDIQSGQCQQVEALIRWQHEGLGLISPNEFIPLAEQTGMIDMLSTWVLDAVIAQQAKWREKGIYVKVALNLSSTDLDNPNLANDVATKLAQYLVPAECIMIEITESALMVSLEQTIATLNKLRETGVKIAIDDFGTGHSSLAYLRFLPVDEVKIDKAFLEDFETSTAAKQIVKTSIELAKSLGFEVTVEGVESKSVLETLHEFGVDTIQGDYFAKPATADEFEHIYPQLTHSL</sequence>
<dbReference type="PANTHER" id="PTHR33121:SF71">
    <property type="entry name" value="OXYGEN SENSOR PROTEIN DOSP"/>
    <property type="match status" value="1"/>
</dbReference>
<keyword evidence="1" id="KW-0472">Membrane</keyword>
<protein>
    <submittedName>
        <fullName evidence="4">GGDEF-domain containing protein</fullName>
    </submittedName>
</protein>
<dbReference type="InterPro" id="IPR050706">
    <property type="entry name" value="Cyclic-di-GMP_PDE-like"/>
</dbReference>
<dbReference type="PROSITE" id="PS50883">
    <property type="entry name" value="EAL"/>
    <property type="match status" value="1"/>
</dbReference>
<reference evidence="5" key="1">
    <citation type="journal article" date="2019" name="Int. J. Syst. Evol. Microbiol.">
        <title>The Global Catalogue of Microorganisms (GCM) 10K type strain sequencing project: providing services to taxonomists for standard genome sequencing and annotation.</title>
        <authorList>
            <consortium name="The Broad Institute Genomics Platform"/>
            <consortium name="The Broad Institute Genome Sequencing Center for Infectious Disease"/>
            <person name="Wu L."/>
            <person name="Ma J."/>
        </authorList>
    </citation>
    <scope>NUCLEOTIDE SEQUENCE [LARGE SCALE GENOMIC DNA]</scope>
    <source>
        <strain evidence="5">JCM 32306</strain>
    </source>
</reference>
<dbReference type="EMBL" id="BMQX01000023">
    <property type="protein sequence ID" value="GGQ27760.1"/>
    <property type="molecule type" value="Genomic_DNA"/>
</dbReference>
<proteinExistence type="predicted"/>
<evidence type="ECO:0000313" key="4">
    <source>
        <dbReference type="EMBL" id="GGQ27760.1"/>
    </source>
</evidence>
<dbReference type="PROSITE" id="PS50887">
    <property type="entry name" value="GGDEF"/>
    <property type="match status" value="1"/>
</dbReference>
<evidence type="ECO:0000313" key="5">
    <source>
        <dbReference type="Proteomes" id="UP000619118"/>
    </source>
</evidence>